<keyword evidence="2" id="KW-1185">Reference proteome</keyword>
<accession>A0A5E4QJV8</accession>
<protein>
    <submittedName>
        <fullName evidence="1">Uncharacterized protein</fullName>
    </submittedName>
</protein>
<reference evidence="1 2" key="1">
    <citation type="submission" date="2017-07" db="EMBL/GenBank/DDBJ databases">
        <authorList>
            <person name="Talla V."/>
            <person name="Backstrom N."/>
        </authorList>
    </citation>
    <scope>NUCLEOTIDE SEQUENCE [LARGE SCALE GENOMIC DNA]</scope>
</reference>
<gene>
    <name evidence="1" type="ORF">LSINAPIS_LOCUS9037</name>
</gene>
<evidence type="ECO:0000313" key="1">
    <source>
        <dbReference type="EMBL" id="VVC97844.1"/>
    </source>
</evidence>
<dbReference type="Proteomes" id="UP000324832">
    <property type="component" value="Unassembled WGS sequence"/>
</dbReference>
<name>A0A5E4QJV8_9NEOP</name>
<dbReference type="AlphaFoldDB" id="A0A5E4QJV8"/>
<sequence>MDAFSTNFHICNGGTSVVSNKAKYFNIIQEISDKFMHLFIRATQPVCLLFCKSSRFIKGGLPFLCLFEDSARRQLPPCTDQSSLLHSYVPSTPCCQLQKTMTPA</sequence>
<proteinExistence type="predicted"/>
<evidence type="ECO:0000313" key="2">
    <source>
        <dbReference type="Proteomes" id="UP000324832"/>
    </source>
</evidence>
<organism evidence="1 2">
    <name type="scientific">Leptidea sinapis</name>
    <dbReference type="NCBI Taxonomy" id="189913"/>
    <lineage>
        <taxon>Eukaryota</taxon>
        <taxon>Metazoa</taxon>
        <taxon>Ecdysozoa</taxon>
        <taxon>Arthropoda</taxon>
        <taxon>Hexapoda</taxon>
        <taxon>Insecta</taxon>
        <taxon>Pterygota</taxon>
        <taxon>Neoptera</taxon>
        <taxon>Endopterygota</taxon>
        <taxon>Lepidoptera</taxon>
        <taxon>Glossata</taxon>
        <taxon>Ditrysia</taxon>
        <taxon>Papilionoidea</taxon>
        <taxon>Pieridae</taxon>
        <taxon>Dismorphiinae</taxon>
        <taxon>Leptidea</taxon>
    </lineage>
</organism>
<dbReference type="EMBL" id="FZQP02003333">
    <property type="protein sequence ID" value="VVC97844.1"/>
    <property type="molecule type" value="Genomic_DNA"/>
</dbReference>